<keyword evidence="1" id="KW-1133">Transmembrane helix</keyword>
<proteinExistence type="predicted"/>
<dbReference type="KEGG" id="mfre:EXE63_12130"/>
<keyword evidence="1" id="KW-0812">Transmembrane</keyword>
<keyword evidence="1" id="KW-0472">Membrane</keyword>
<keyword evidence="3" id="KW-1185">Reference proteome</keyword>
<evidence type="ECO:0000256" key="1">
    <source>
        <dbReference type="SAM" id="Phobius"/>
    </source>
</evidence>
<gene>
    <name evidence="2" type="ORF">EXE63_12130</name>
</gene>
<dbReference type="Proteomes" id="UP000501849">
    <property type="component" value="Chromosome"/>
</dbReference>
<evidence type="ECO:0000313" key="3">
    <source>
        <dbReference type="Proteomes" id="UP000501849"/>
    </source>
</evidence>
<feature type="transmembrane region" description="Helical" evidence="1">
    <location>
        <begin position="33"/>
        <end position="49"/>
    </location>
</feature>
<dbReference type="AlphaFoldDB" id="A0A6H0S2H0"/>
<feature type="transmembrane region" description="Helical" evidence="1">
    <location>
        <begin position="230"/>
        <end position="247"/>
    </location>
</feature>
<feature type="transmembrane region" description="Helical" evidence="1">
    <location>
        <begin position="7"/>
        <end position="27"/>
    </location>
</feature>
<feature type="transmembrane region" description="Helical" evidence="1">
    <location>
        <begin position="164"/>
        <end position="184"/>
    </location>
</feature>
<dbReference type="EMBL" id="CP038799">
    <property type="protein sequence ID" value="QIV81558.1"/>
    <property type="molecule type" value="Genomic_DNA"/>
</dbReference>
<protein>
    <submittedName>
        <fullName evidence="2">Uncharacterized protein</fullName>
    </submittedName>
</protein>
<feature type="transmembrane region" description="Helical" evidence="1">
    <location>
        <begin position="134"/>
        <end position="158"/>
    </location>
</feature>
<feature type="transmembrane region" description="Helical" evidence="1">
    <location>
        <begin position="56"/>
        <end position="77"/>
    </location>
</feature>
<name>A0A6H0S2H0_9MYCO</name>
<evidence type="ECO:0000313" key="2">
    <source>
        <dbReference type="EMBL" id="QIV81558.1"/>
    </source>
</evidence>
<feature type="transmembrane region" description="Helical" evidence="1">
    <location>
        <begin position="83"/>
        <end position="106"/>
    </location>
</feature>
<feature type="transmembrane region" description="Helical" evidence="1">
    <location>
        <begin position="204"/>
        <end position="224"/>
    </location>
</feature>
<sequence length="255" mass="27051">MRFLDGFVRSPFAGIAPWILFALVAGPGRFEEAASAALGLTLLTMWVGWRRGVKVHLLEAFAALFFGILAAIGLFAPDSTLDWLQLWAGELSNVALAVFAVGTLVIRRPFTLAYAKDSTPAEHWDSPLFTRINYVISAMWALAFTVSAISGAIGGAVLHDADNFWTAWIVPIGAIIFAVSFTEFYPDYATAKFAPEAGETAPSALGAVDWLPVFVLVTGIAGLVSESVSTAVGIVLIVMGGVGSAVLRRLGRADS</sequence>
<dbReference type="RefSeq" id="WP_210000466.1">
    <property type="nucleotide sequence ID" value="NZ_CP038799.1"/>
</dbReference>
<reference evidence="2 3" key="1">
    <citation type="submission" date="2019-04" db="EMBL/GenBank/DDBJ databases">
        <title>Draft, Whole-Genome Sequence of the Anthracene-degrading Mycobacterium frederiksbergense LB501T, Isolated from a Polycyclic Aromatic Hydrocarbon (PAH)-Contaminated Soil.</title>
        <authorList>
            <person name="Augelletti F."/>
        </authorList>
    </citation>
    <scope>NUCLEOTIDE SEQUENCE [LARGE SCALE GENOMIC DNA]</scope>
    <source>
        <strain evidence="2 3">LB 501T</strain>
    </source>
</reference>
<accession>A0A6H0S2H0</accession>
<organism evidence="2 3">
    <name type="scientific">Mycolicibacterium frederiksbergense</name>
    <dbReference type="NCBI Taxonomy" id="117567"/>
    <lineage>
        <taxon>Bacteria</taxon>
        <taxon>Bacillati</taxon>
        <taxon>Actinomycetota</taxon>
        <taxon>Actinomycetes</taxon>
        <taxon>Mycobacteriales</taxon>
        <taxon>Mycobacteriaceae</taxon>
        <taxon>Mycolicibacterium</taxon>
    </lineage>
</organism>